<feature type="active site" evidence="7">
    <location>
        <position position="90"/>
    </location>
</feature>
<dbReference type="InterPro" id="IPR019533">
    <property type="entry name" value="Peptidase_S26"/>
</dbReference>
<evidence type="ECO:0000259" key="10">
    <source>
        <dbReference type="Pfam" id="PF10502"/>
    </source>
</evidence>
<comment type="similarity">
    <text evidence="2 9">Belongs to the peptidase S26 family.</text>
</comment>
<evidence type="ECO:0000313" key="11">
    <source>
        <dbReference type="EMBL" id="TQV75374.1"/>
    </source>
</evidence>
<dbReference type="InterPro" id="IPR036286">
    <property type="entry name" value="LexA/Signal_pep-like_sf"/>
</dbReference>
<comment type="caution">
    <text evidence="11">The sequence shown here is derived from an EMBL/GenBank/DDBJ whole genome shotgun (WGS) entry which is preliminary data.</text>
</comment>
<feature type="domain" description="Peptidase S26" evidence="10">
    <location>
        <begin position="61"/>
        <end position="302"/>
    </location>
</feature>
<organism evidence="11 12">
    <name type="scientific">Aliikangiella marina</name>
    <dbReference type="NCBI Taxonomy" id="1712262"/>
    <lineage>
        <taxon>Bacteria</taxon>
        <taxon>Pseudomonadati</taxon>
        <taxon>Pseudomonadota</taxon>
        <taxon>Gammaproteobacteria</taxon>
        <taxon>Oceanospirillales</taxon>
        <taxon>Pleioneaceae</taxon>
        <taxon>Aliikangiella</taxon>
    </lineage>
</organism>
<evidence type="ECO:0000256" key="2">
    <source>
        <dbReference type="ARBA" id="ARBA00009370"/>
    </source>
</evidence>
<evidence type="ECO:0000256" key="3">
    <source>
        <dbReference type="ARBA" id="ARBA00013208"/>
    </source>
</evidence>
<proteinExistence type="inferred from homology"/>
<dbReference type="PRINTS" id="PR00727">
    <property type="entry name" value="LEADERPTASE"/>
</dbReference>
<keyword evidence="12" id="KW-1185">Reference proteome</keyword>
<dbReference type="OrthoDB" id="9815782at2"/>
<dbReference type="InterPro" id="IPR019757">
    <property type="entry name" value="Pept_S26A_signal_pept_1_Lys-AS"/>
</dbReference>
<dbReference type="AlphaFoldDB" id="A0A545TDS5"/>
<dbReference type="InterPro" id="IPR000223">
    <property type="entry name" value="Pept_S26A_signal_pept_1"/>
</dbReference>
<evidence type="ECO:0000256" key="6">
    <source>
        <dbReference type="ARBA" id="ARBA00022801"/>
    </source>
</evidence>
<dbReference type="GO" id="GO:0009003">
    <property type="term" value="F:signal peptidase activity"/>
    <property type="evidence" value="ECO:0007669"/>
    <property type="project" value="UniProtKB-EC"/>
</dbReference>
<dbReference type="GO" id="GO:0004252">
    <property type="term" value="F:serine-type endopeptidase activity"/>
    <property type="evidence" value="ECO:0007669"/>
    <property type="project" value="InterPro"/>
</dbReference>
<dbReference type="PROSITE" id="PS00501">
    <property type="entry name" value="SPASE_I_1"/>
    <property type="match status" value="1"/>
</dbReference>
<evidence type="ECO:0000256" key="7">
    <source>
        <dbReference type="PIRSR" id="PIRSR600223-1"/>
    </source>
</evidence>
<dbReference type="CDD" id="cd06530">
    <property type="entry name" value="S26_SPase_I"/>
    <property type="match status" value="1"/>
</dbReference>
<comment type="caution">
    <text evidence="9">Lacks conserved residue(s) required for the propagation of feature annotation.</text>
</comment>
<accession>A0A545TDS5</accession>
<dbReference type="GO" id="GO:0016020">
    <property type="term" value="C:membrane"/>
    <property type="evidence" value="ECO:0007669"/>
    <property type="project" value="UniProtKB-SubCell"/>
</dbReference>
<dbReference type="PANTHER" id="PTHR43390">
    <property type="entry name" value="SIGNAL PEPTIDASE I"/>
    <property type="match status" value="1"/>
</dbReference>
<keyword evidence="8" id="KW-0812">Transmembrane</keyword>
<dbReference type="EC" id="3.4.21.89" evidence="3 8"/>
<dbReference type="GO" id="GO:0006465">
    <property type="term" value="P:signal peptide processing"/>
    <property type="evidence" value="ECO:0007669"/>
    <property type="project" value="InterPro"/>
</dbReference>
<dbReference type="InterPro" id="IPR019758">
    <property type="entry name" value="Pept_S26A_signal_pept_1_CS"/>
</dbReference>
<feature type="transmembrane region" description="Helical" evidence="8">
    <location>
        <begin position="6"/>
        <end position="25"/>
    </location>
</feature>
<keyword evidence="8" id="KW-1133">Transmembrane helix</keyword>
<comment type="subcellular location">
    <subcellularLocation>
        <location evidence="9">Membrane</location>
        <topology evidence="9">Multi-pass membrane protein</topology>
    </subcellularLocation>
</comment>
<dbReference type="PROSITE" id="PS00760">
    <property type="entry name" value="SPASE_I_2"/>
    <property type="match status" value="1"/>
</dbReference>
<feature type="active site" evidence="7">
    <location>
        <position position="144"/>
    </location>
</feature>
<evidence type="ECO:0000256" key="1">
    <source>
        <dbReference type="ARBA" id="ARBA00000677"/>
    </source>
</evidence>
<dbReference type="NCBIfam" id="TIGR02227">
    <property type="entry name" value="sigpep_I_bact"/>
    <property type="match status" value="1"/>
</dbReference>
<protein>
    <recommendedName>
        <fullName evidence="4 8">Signal peptidase I</fullName>
        <ecNumber evidence="3 8">3.4.21.89</ecNumber>
    </recommendedName>
</protein>
<evidence type="ECO:0000256" key="9">
    <source>
        <dbReference type="RuleBase" id="RU362042"/>
    </source>
</evidence>
<dbReference type="SUPFAM" id="SSF51306">
    <property type="entry name" value="LexA/Signal peptidase"/>
    <property type="match status" value="1"/>
</dbReference>
<keyword evidence="5 8" id="KW-0645">Protease</keyword>
<dbReference type="PANTHER" id="PTHR43390:SF1">
    <property type="entry name" value="CHLOROPLAST PROCESSING PEPTIDASE"/>
    <property type="match status" value="1"/>
</dbReference>
<keyword evidence="8" id="KW-0472">Membrane</keyword>
<evidence type="ECO:0000256" key="5">
    <source>
        <dbReference type="ARBA" id="ARBA00022670"/>
    </source>
</evidence>
<evidence type="ECO:0000256" key="8">
    <source>
        <dbReference type="RuleBase" id="RU003993"/>
    </source>
</evidence>
<dbReference type="EMBL" id="VIKR01000002">
    <property type="protein sequence ID" value="TQV75374.1"/>
    <property type="molecule type" value="Genomic_DNA"/>
</dbReference>
<dbReference type="Gene3D" id="2.10.109.10">
    <property type="entry name" value="Umud Fragment, subunit A"/>
    <property type="match status" value="1"/>
</dbReference>
<gene>
    <name evidence="11" type="primary">lepB</name>
    <name evidence="11" type="ORF">FLL45_10615</name>
</gene>
<evidence type="ECO:0000313" key="12">
    <source>
        <dbReference type="Proteomes" id="UP000317839"/>
    </source>
</evidence>
<name>A0A545TDS5_9GAMM</name>
<dbReference type="Proteomes" id="UP000317839">
    <property type="component" value="Unassembled WGS sequence"/>
</dbReference>
<dbReference type="InterPro" id="IPR019756">
    <property type="entry name" value="Pept_S26A_signal_pept_1_Ser-AS"/>
</dbReference>
<dbReference type="RefSeq" id="WP_142941989.1">
    <property type="nucleotide sequence ID" value="NZ_VIKR01000002.1"/>
</dbReference>
<evidence type="ECO:0000256" key="4">
    <source>
        <dbReference type="ARBA" id="ARBA00019232"/>
    </source>
</evidence>
<dbReference type="Pfam" id="PF10502">
    <property type="entry name" value="Peptidase_S26"/>
    <property type="match status" value="1"/>
</dbReference>
<sequence>MSSNYGLILVVLTFVSGIIWLIDIFTTGKTRKAALAKLYEQDKNPNEETIKAVSREPIHVDYAKSFFPILLFIVVLRSFLYEPFQIPSASMKPTLVEGDFILVNKFNYGLRLPVTSKKVVEIDSPQRGDVAVFRAPHTGEDYIKRIVGLPGDTVYYTSNKELHILPFCQPELAPQDCPKRYRVNRTLVSTEKYLDINPSTGAVRENDHFSEKLGEREHEILINPRAPEERKYYIGYYKGPAPAVKFYRDGSSLPIKAYEYKVPEKSYFVMGDNRDNSEDGRYWPKTNFVPEENLVGQAVYVWLHLDFGLKSRWFSWVPTNIEFGRVGEIK</sequence>
<comment type="catalytic activity">
    <reaction evidence="1 8">
        <text>Cleavage of hydrophobic, N-terminal signal or leader sequences from secreted and periplasmic proteins.</text>
        <dbReference type="EC" id="3.4.21.89"/>
    </reaction>
</comment>
<reference evidence="11 12" key="1">
    <citation type="submission" date="2019-06" db="EMBL/GenBank/DDBJ databases">
        <title>Draft genome of Aliikangiella marina GYP-15.</title>
        <authorList>
            <person name="Wang G."/>
        </authorList>
    </citation>
    <scope>NUCLEOTIDE SEQUENCE [LARGE SCALE GENOMIC DNA]</scope>
    <source>
        <strain evidence="11 12">GYP-15</strain>
    </source>
</reference>
<dbReference type="PROSITE" id="PS00761">
    <property type="entry name" value="SPASE_I_3"/>
    <property type="match status" value="1"/>
</dbReference>
<keyword evidence="6 8" id="KW-0378">Hydrolase</keyword>